<name>A0ACB6QSH5_9PLEO</name>
<evidence type="ECO:0000313" key="1">
    <source>
        <dbReference type="EMBL" id="KAF2469969.1"/>
    </source>
</evidence>
<evidence type="ECO:0000313" key="2">
    <source>
        <dbReference type="Proteomes" id="UP000799755"/>
    </source>
</evidence>
<comment type="caution">
    <text evidence="1">The sequence shown here is derived from an EMBL/GenBank/DDBJ whole genome shotgun (WGS) entry which is preliminary data.</text>
</comment>
<sequence>MCLFPYEYKHMTVSFAATSAELANSDLQANIFFPPRTAGTKTDSTSTSQERSSAGIRRTVYNAATETWLHLTGDCAMTLAHVYEHCSLSETPTEIATRVQIVVISPSELDILTVSGCFYEVASF</sequence>
<dbReference type="Proteomes" id="UP000799755">
    <property type="component" value="Unassembled WGS sequence"/>
</dbReference>
<accession>A0ACB6QSH5</accession>
<dbReference type="EMBL" id="MU003509">
    <property type="protein sequence ID" value="KAF2469969.1"/>
    <property type="molecule type" value="Genomic_DNA"/>
</dbReference>
<reference evidence="1" key="1">
    <citation type="journal article" date="2020" name="Stud. Mycol.">
        <title>101 Dothideomycetes genomes: a test case for predicting lifestyles and emergence of pathogens.</title>
        <authorList>
            <person name="Haridas S."/>
            <person name="Albert R."/>
            <person name="Binder M."/>
            <person name="Bloem J."/>
            <person name="Labutti K."/>
            <person name="Salamov A."/>
            <person name="Andreopoulos B."/>
            <person name="Baker S."/>
            <person name="Barry K."/>
            <person name="Bills G."/>
            <person name="Bluhm B."/>
            <person name="Cannon C."/>
            <person name="Castanera R."/>
            <person name="Culley D."/>
            <person name="Daum C."/>
            <person name="Ezra D."/>
            <person name="Gonzalez J."/>
            <person name="Henrissat B."/>
            <person name="Kuo A."/>
            <person name="Liang C."/>
            <person name="Lipzen A."/>
            <person name="Lutzoni F."/>
            <person name="Magnuson J."/>
            <person name="Mondo S."/>
            <person name="Nolan M."/>
            <person name="Ohm R."/>
            <person name="Pangilinan J."/>
            <person name="Park H.-J."/>
            <person name="Ramirez L."/>
            <person name="Alfaro M."/>
            <person name="Sun H."/>
            <person name="Tritt A."/>
            <person name="Yoshinaga Y."/>
            <person name="Zwiers L.-H."/>
            <person name="Turgeon B."/>
            <person name="Goodwin S."/>
            <person name="Spatafora J."/>
            <person name="Crous P."/>
            <person name="Grigoriev I."/>
        </authorList>
    </citation>
    <scope>NUCLEOTIDE SEQUENCE</scope>
    <source>
        <strain evidence="1">ATCC 200398</strain>
    </source>
</reference>
<protein>
    <submittedName>
        <fullName evidence="1">Uncharacterized protein</fullName>
    </submittedName>
</protein>
<proteinExistence type="predicted"/>
<organism evidence="1 2">
    <name type="scientific">Lindgomyces ingoldianus</name>
    <dbReference type="NCBI Taxonomy" id="673940"/>
    <lineage>
        <taxon>Eukaryota</taxon>
        <taxon>Fungi</taxon>
        <taxon>Dikarya</taxon>
        <taxon>Ascomycota</taxon>
        <taxon>Pezizomycotina</taxon>
        <taxon>Dothideomycetes</taxon>
        <taxon>Pleosporomycetidae</taxon>
        <taxon>Pleosporales</taxon>
        <taxon>Lindgomycetaceae</taxon>
        <taxon>Lindgomyces</taxon>
    </lineage>
</organism>
<gene>
    <name evidence="1" type="ORF">BDR25DRAFT_35834</name>
</gene>
<keyword evidence="2" id="KW-1185">Reference proteome</keyword>